<keyword evidence="1" id="KW-1133">Transmembrane helix</keyword>
<evidence type="ECO:0000256" key="1">
    <source>
        <dbReference type="SAM" id="Phobius"/>
    </source>
</evidence>
<keyword evidence="1" id="KW-0472">Membrane</keyword>
<dbReference type="AlphaFoldDB" id="A0A9D9HZT8"/>
<protein>
    <submittedName>
        <fullName evidence="2">Uncharacterized protein</fullName>
    </submittedName>
</protein>
<comment type="caution">
    <text evidence="2">The sequence shown here is derived from an EMBL/GenBank/DDBJ whole genome shotgun (WGS) entry which is preliminary data.</text>
</comment>
<evidence type="ECO:0000313" key="2">
    <source>
        <dbReference type="EMBL" id="MBO8463439.1"/>
    </source>
</evidence>
<reference evidence="2" key="1">
    <citation type="submission" date="2020-10" db="EMBL/GenBank/DDBJ databases">
        <authorList>
            <person name="Gilroy R."/>
        </authorList>
    </citation>
    <scope>NUCLEOTIDE SEQUENCE</scope>
    <source>
        <strain evidence="2">E3-2379</strain>
    </source>
</reference>
<name>A0A9D9HZT8_9FIRM</name>
<feature type="transmembrane region" description="Helical" evidence="1">
    <location>
        <begin position="6"/>
        <end position="26"/>
    </location>
</feature>
<dbReference type="Proteomes" id="UP000823618">
    <property type="component" value="Unassembled WGS sequence"/>
</dbReference>
<dbReference type="EMBL" id="JADIML010000162">
    <property type="protein sequence ID" value="MBO8463439.1"/>
    <property type="molecule type" value="Genomic_DNA"/>
</dbReference>
<keyword evidence="1" id="KW-0812">Transmembrane</keyword>
<evidence type="ECO:0000313" key="3">
    <source>
        <dbReference type="Proteomes" id="UP000823618"/>
    </source>
</evidence>
<gene>
    <name evidence="2" type="ORF">IAC13_05850</name>
</gene>
<proteinExistence type="predicted"/>
<sequence length="56" mass="6799">MEHIDEMIQSIVIIMLFCLALSFHMIQLDRWKEEIRLVQKQMELEQDVGVSTTWYE</sequence>
<organism evidence="2 3">
    <name type="scientific">Candidatus Scybalomonas excrementavium</name>
    <dbReference type="NCBI Taxonomy" id="2840943"/>
    <lineage>
        <taxon>Bacteria</taxon>
        <taxon>Bacillati</taxon>
        <taxon>Bacillota</taxon>
        <taxon>Clostridia</taxon>
        <taxon>Lachnospirales</taxon>
        <taxon>Lachnospiraceae</taxon>
        <taxon>Lachnospiraceae incertae sedis</taxon>
        <taxon>Candidatus Scybalomonas</taxon>
    </lineage>
</organism>
<accession>A0A9D9HZT8</accession>
<reference evidence="2" key="2">
    <citation type="journal article" date="2021" name="PeerJ">
        <title>Extensive microbial diversity within the chicken gut microbiome revealed by metagenomics and culture.</title>
        <authorList>
            <person name="Gilroy R."/>
            <person name="Ravi A."/>
            <person name="Getino M."/>
            <person name="Pursley I."/>
            <person name="Horton D.L."/>
            <person name="Alikhan N.F."/>
            <person name="Baker D."/>
            <person name="Gharbi K."/>
            <person name="Hall N."/>
            <person name="Watson M."/>
            <person name="Adriaenssens E.M."/>
            <person name="Foster-Nyarko E."/>
            <person name="Jarju S."/>
            <person name="Secka A."/>
            <person name="Antonio M."/>
            <person name="Oren A."/>
            <person name="Chaudhuri R.R."/>
            <person name="La Ragione R."/>
            <person name="Hildebrand F."/>
            <person name="Pallen M.J."/>
        </authorList>
    </citation>
    <scope>NUCLEOTIDE SEQUENCE</scope>
    <source>
        <strain evidence="2">E3-2379</strain>
    </source>
</reference>